<reference evidence="1 2" key="1">
    <citation type="submission" date="2019-05" db="EMBL/GenBank/DDBJ databases">
        <title>Another draft genome of Portunus trituberculatus and its Hox gene families provides insights of decapod evolution.</title>
        <authorList>
            <person name="Jeong J.-H."/>
            <person name="Song I."/>
            <person name="Kim S."/>
            <person name="Choi T."/>
            <person name="Kim D."/>
            <person name="Ryu S."/>
            <person name="Kim W."/>
        </authorList>
    </citation>
    <scope>NUCLEOTIDE SEQUENCE [LARGE SCALE GENOMIC DNA]</scope>
    <source>
        <tissue evidence="1">Muscle</tissue>
    </source>
</reference>
<dbReference type="Proteomes" id="UP000324222">
    <property type="component" value="Unassembled WGS sequence"/>
</dbReference>
<evidence type="ECO:0000313" key="2">
    <source>
        <dbReference type="Proteomes" id="UP000324222"/>
    </source>
</evidence>
<accession>A0A5B7HR37</accession>
<name>A0A5B7HR37_PORTR</name>
<proteinExistence type="predicted"/>
<gene>
    <name evidence="1" type="ORF">E2C01_069828</name>
</gene>
<dbReference type="AlphaFoldDB" id="A0A5B7HR37"/>
<dbReference type="EMBL" id="VSRR010041118">
    <property type="protein sequence ID" value="MPC75441.1"/>
    <property type="molecule type" value="Genomic_DNA"/>
</dbReference>
<sequence length="88" mass="9987">MFVHTEGPATTNTDLSWLRCRFRSRLLEPGPPGAHWNCWGDTSTQGAKQHCFLDQQQKTSLPGVACERLAWNVIAVRRTFPEFLTSLN</sequence>
<comment type="caution">
    <text evidence="1">The sequence shown here is derived from an EMBL/GenBank/DDBJ whole genome shotgun (WGS) entry which is preliminary data.</text>
</comment>
<organism evidence="1 2">
    <name type="scientific">Portunus trituberculatus</name>
    <name type="common">Swimming crab</name>
    <name type="synonym">Neptunus trituberculatus</name>
    <dbReference type="NCBI Taxonomy" id="210409"/>
    <lineage>
        <taxon>Eukaryota</taxon>
        <taxon>Metazoa</taxon>
        <taxon>Ecdysozoa</taxon>
        <taxon>Arthropoda</taxon>
        <taxon>Crustacea</taxon>
        <taxon>Multicrustacea</taxon>
        <taxon>Malacostraca</taxon>
        <taxon>Eumalacostraca</taxon>
        <taxon>Eucarida</taxon>
        <taxon>Decapoda</taxon>
        <taxon>Pleocyemata</taxon>
        <taxon>Brachyura</taxon>
        <taxon>Eubrachyura</taxon>
        <taxon>Portunoidea</taxon>
        <taxon>Portunidae</taxon>
        <taxon>Portuninae</taxon>
        <taxon>Portunus</taxon>
    </lineage>
</organism>
<protein>
    <submittedName>
        <fullName evidence="1">Uncharacterized protein</fullName>
    </submittedName>
</protein>
<evidence type="ECO:0000313" key="1">
    <source>
        <dbReference type="EMBL" id="MPC75441.1"/>
    </source>
</evidence>
<keyword evidence="2" id="KW-1185">Reference proteome</keyword>